<proteinExistence type="predicted"/>
<dbReference type="GO" id="GO:0016715">
    <property type="term" value="F:oxidoreductase activity, acting on paired donors, with incorporation or reduction of molecular oxygen, reduced ascorbate as one donor, and incorporation of one atom of oxygen"/>
    <property type="evidence" value="ECO:0007669"/>
    <property type="project" value="InterPro"/>
</dbReference>
<keyword evidence="14" id="KW-1185">Reference proteome</keyword>
<dbReference type="Gene3D" id="2.60.120.310">
    <property type="entry name" value="Copper type II, ascorbate-dependent monooxygenase, N-terminal domain"/>
    <property type="match status" value="1"/>
</dbReference>
<dbReference type="PANTHER" id="PTHR47797">
    <property type="entry name" value="DEHYDROGENASE, PUTATIVE (AFU_ORTHOLOGUE AFUA_8G05805)-RELATED"/>
    <property type="match status" value="1"/>
</dbReference>
<dbReference type="PANTHER" id="PTHR47797:SF1">
    <property type="entry name" value="CYTOCHROME B561 DOMAIN-CONTAINING PROTEIN-RELATED"/>
    <property type="match status" value="1"/>
</dbReference>
<reference evidence="13" key="1">
    <citation type="submission" date="2022-10" db="EMBL/GenBank/DDBJ databases">
        <title>Culturing micro-colonial fungi from biological soil crusts in the Mojave desert and describing Neophaeococcomyces mojavensis, and introducing the new genera and species Taxawa tesnikishii.</title>
        <authorList>
            <person name="Kurbessoian T."/>
            <person name="Stajich J.E."/>
        </authorList>
    </citation>
    <scope>NUCLEOTIDE SEQUENCE</scope>
    <source>
        <strain evidence="13">TK_41</strain>
    </source>
</reference>
<dbReference type="GO" id="GO:0016020">
    <property type="term" value="C:membrane"/>
    <property type="evidence" value="ECO:0007669"/>
    <property type="project" value="UniProtKB-SubCell"/>
</dbReference>
<dbReference type="AlphaFoldDB" id="A0AA38X4S6"/>
<comment type="caution">
    <text evidence="13">The sequence shown here is derived from an EMBL/GenBank/DDBJ whole genome shotgun (WGS) entry which is preliminary data.</text>
</comment>
<feature type="transmembrane region" description="Helical" evidence="10">
    <location>
        <begin position="758"/>
        <end position="778"/>
    </location>
</feature>
<feature type="domain" description="DOMON" evidence="12">
    <location>
        <begin position="48"/>
        <end position="166"/>
    </location>
</feature>
<evidence type="ECO:0000256" key="7">
    <source>
        <dbReference type="ARBA" id="ARBA00023157"/>
    </source>
</evidence>
<dbReference type="SUPFAM" id="SSF49344">
    <property type="entry name" value="CBD9-like"/>
    <property type="match status" value="2"/>
</dbReference>
<evidence type="ECO:0000256" key="11">
    <source>
        <dbReference type="SAM" id="SignalP"/>
    </source>
</evidence>
<dbReference type="SMART" id="SM00664">
    <property type="entry name" value="DoH"/>
    <property type="match status" value="2"/>
</dbReference>
<evidence type="ECO:0000256" key="2">
    <source>
        <dbReference type="ARBA" id="ARBA00022448"/>
    </source>
</evidence>
<evidence type="ECO:0000259" key="12">
    <source>
        <dbReference type="PROSITE" id="PS50836"/>
    </source>
</evidence>
<organism evidence="13 14">
    <name type="scientific">Cladophialophora chaetospira</name>
    <dbReference type="NCBI Taxonomy" id="386627"/>
    <lineage>
        <taxon>Eukaryota</taxon>
        <taxon>Fungi</taxon>
        <taxon>Dikarya</taxon>
        <taxon>Ascomycota</taxon>
        <taxon>Pezizomycotina</taxon>
        <taxon>Eurotiomycetes</taxon>
        <taxon>Chaetothyriomycetidae</taxon>
        <taxon>Chaetothyriales</taxon>
        <taxon>Herpotrichiellaceae</taxon>
        <taxon>Cladophialophora</taxon>
    </lineage>
</organism>
<name>A0AA38X4S6_9EURO</name>
<dbReference type="SUPFAM" id="SSF49742">
    <property type="entry name" value="PHM/PNGase F"/>
    <property type="match status" value="2"/>
</dbReference>
<dbReference type="InterPro" id="IPR006593">
    <property type="entry name" value="Cyt_b561/ferric_Rdtase_TM"/>
</dbReference>
<gene>
    <name evidence="13" type="ORF">H2200_008854</name>
</gene>
<dbReference type="Proteomes" id="UP001172673">
    <property type="component" value="Unassembled WGS sequence"/>
</dbReference>
<feature type="transmembrane region" description="Helical" evidence="10">
    <location>
        <begin position="790"/>
        <end position="809"/>
    </location>
</feature>
<evidence type="ECO:0000256" key="4">
    <source>
        <dbReference type="ARBA" id="ARBA00022982"/>
    </source>
</evidence>
<evidence type="ECO:0000313" key="13">
    <source>
        <dbReference type="EMBL" id="KAJ9606844.1"/>
    </source>
</evidence>
<dbReference type="GO" id="GO:0005507">
    <property type="term" value="F:copper ion binding"/>
    <property type="evidence" value="ECO:0007669"/>
    <property type="project" value="InterPro"/>
</dbReference>
<keyword evidence="5 10" id="KW-1133">Transmembrane helix</keyword>
<dbReference type="EMBL" id="JAPDRK010000013">
    <property type="protein sequence ID" value="KAJ9606844.1"/>
    <property type="molecule type" value="Genomic_DNA"/>
</dbReference>
<keyword evidence="3 10" id="KW-0812">Transmembrane</keyword>
<keyword evidence="7" id="KW-1015">Disulfide bond</keyword>
<evidence type="ECO:0000256" key="3">
    <source>
        <dbReference type="ARBA" id="ARBA00022692"/>
    </source>
</evidence>
<dbReference type="InterPro" id="IPR000323">
    <property type="entry name" value="Cu2_ascorb_mOase_N"/>
</dbReference>
<dbReference type="InterPro" id="IPR045266">
    <property type="entry name" value="DOH_DOMON"/>
</dbReference>
<feature type="chain" id="PRO_5041326306" description="DOMON domain-containing protein" evidence="11">
    <location>
        <begin position="23"/>
        <end position="947"/>
    </location>
</feature>
<feature type="signal peptide" evidence="11">
    <location>
        <begin position="1"/>
        <end position="22"/>
    </location>
</feature>
<sequence>MRLATYTATSLAFLGLAASAVAQNSTDLSWVPFDRQKFDGNVALDPAGDVQLFWRTGATNSTFGIASRSSGYLALGFSQTGAMTGADMAVGYKDQDGNFIFENRHAMGFVTPEVSPDQGNNMRLQEGHQADGVTSFVFEKENKAACLETQSDVATDAWQWFIYAFSDENIFARHAPGHNGKQYVKLGTGKTISTNDVRNIDGALNFTIAQPELTIPTQETTYCYTLHKMPAGKTNYLLGERPNDSSPLLHHLVLYSCFGLPDEYLAMLGKEPNCDYQNFSNPCNGFVTEWAPGMSGRTFEPGYGKPFGTDHYEYVMLETHYNNPKLIEGAKDTAAYTFLYTEDPVDTAIGTLTLGDLQVEGWFLEPGKPLVAHSTICTPECTDHWPSEGITAVSVFHHMHYRGRNARVQIVRGGKEITPLSTLRDFEYGHQFSKNLNSIQLLPGDQLITTCEFDTSNDTKPVPGGLPSKDEMCFAWVDYYPANNILACTQINMGTSPQNPINGTAALCLDSSAAIPDIYDSPFLTATFQNLSASGKNCPADNTTVSEPSNQAAVLRTCPETDVCFSLNVPEQSARSSSGDIYFQISAPTTYSWVALAQGTAMSNANMFVMYSSADGQNVTLSPRTTSGHVMPTHNVAADVSLLEGSGIANGRMTANVRCGNCDRWGTGTMSLQGGSSNWLHAHLQGSPINSDDTSVSISQHDAMGSFQWDLSRATGGSGGNPFINASATTTTTGAGGQNSWERLSTQTQMRFVQAHGALASIAFVAILPIGAILVRLASFHGLLWAHASLQIFAYAVFIAAAGLGIFMAKGGAYLNEPHAIIGMTLLGTLFFMPFLGTIHHKIYKKVQKRTVWSYVHIFTGRVLVILGMINGGLGLRLAAAQRSYLIAYGVFAGLMGVAYIGTIFFGEYKRSQEPLPNAAASSTVYHDPKQLSREESGSDASHETML</sequence>
<evidence type="ECO:0000313" key="14">
    <source>
        <dbReference type="Proteomes" id="UP001172673"/>
    </source>
</evidence>
<dbReference type="SMART" id="SM00665">
    <property type="entry name" value="B561"/>
    <property type="match status" value="1"/>
</dbReference>
<dbReference type="CDD" id="cd08760">
    <property type="entry name" value="Cyt_b561_FRRS1_like"/>
    <property type="match status" value="1"/>
</dbReference>
<keyword evidence="2" id="KW-0813">Transport</keyword>
<dbReference type="Pfam" id="PF01082">
    <property type="entry name" value="Cu2_monooxygen"/>
    <property type="match status" value="1"/>
</dbReference>
<dbReference type="Pfam" id="PF16010">
    <property type="entry name" value="CDH-cyt"/>
    <property type="match status" value="1"/>
</dbReference>
<dbReference type="InterPro" id="IPR015920">
    <property type="entry name" value="Cellobiose_DH-like_cyt"/>
</dbReference>
<protein>
    <recommendedName>
        <fullName evidence="12">DOMON domain-containing protein</fullName>
    </recommendedName>
</protein>
<evidence type="ECO:0000256" key="1">
    <source>
        <dbReference type="ARBA" id="ARBA00004370"/>
    </source>
</evidence>
<dbReference type="Pfam" id="PF03351">
    <property type="entry name" value="DOMON"/>
    <property type="match status" value="1"/>
</dbReference>
<feature type="compositionally biased region" description="Basic and acidic residues" evidence="9">
    <location>
        <begin position="927"/>
        <end position="947"/>
    </location>
</feature>
<feature type="transmembrane region" description="Helical" evidence="10">
    <location>
        <begin position="821"/>
        <end position="840"/>
    </location>
</feature>
<dbReference type="InterPro" id="IPR036939">
    <property type="entry name" value="Cu2_ascorb_mOase_N_sf"/>
</dbReference>
<evidence type="ECO:0000256" key="10">
    <source>
        <dbReference type="SAM" id="Phobius"/>
    </source>
</evidence>
<dbReference type="InterPro" id="IPR014784">
    <property type="entry name" value="Cu2_ascorb_mOase-like_C"/>
</dbReference>
<dbReference type="InterPro" id="IPR024548">
    <property type="entry name" value="Cu2_monoox_C"/>
</dbReference>
<keyword evidence="11" id="KW-0732">Signal</keyword>
<evidence type="ECO:0000256" key="9">
    <source>
        <dbReference type="SAM" id="MobiDB-lite"/>
    </source>
</evidence>
<accession>A0AA38X4S6</accession>
<keyword evidence="4" id="KW-0249">Electron transport</keyword>
<dbReference type="Gene3D" id="2.60.120.230">
    <property type="match status" value="1"/>
</dbReference>
<evidence type="ECO:0000256" key="5">
    <source>
        <dbReference type="ARBA" id="ARBA00022989"/>
    </source>
</evidence>
<dbReference type="CDD" id="cd09630">
    <property type="entry name" value="CDH_like_cytochrome"/>
    <property type="match status" value="1"/>
</dbReference>
<keyword evidence="8" id="KW-0325">Glycoprotein</keyword>
<feature type="transmembrane region" description="Helical" evidence="10">
    <location>
        <begin position="852"/>
        <end position="874"/>
    </location>
</feature>
<dbReference type="Gene3D" id="1.20.120.1770">
    <property type="match status" value="1"/>
</dbReference>
<dbReference type="Gene3D" id="2.60.40.1210">
    <property type="entry name" value="Cellobiose dehydrogenase, cytochrome domain"/>
    <property type="match status" value="2"/>
</dbReference>
<feature type="region of interest" description="Disordered" evidence="9">
    <location>
        <begin position="920"/>
        <end position="947"/>
    </location>
</feature>
<keyword evidence="6 10" id="KW-0472">Membrane</keyword>
<dbReference type="Pfam" id="PF03712">
    <property type="entry name" value="Cu2_monoox_C"/>
    <property type="match status" value="1"/>
</dbReference>
<dbReference type="PROSITE" id="PS50836">
    <property type="entry name" value="DOMON"/>
    <property type="match status" value="1"/>
</dbReference>
<feature type="transmembrane region" description="Helical" evidence="10">
    <location>
        <begin position="886"/>
        <end position="906"/>
    </location>
</feature>
<dbReference type="InterPro" id="IPR005018">
    <property type="entry name" value="DOMON_domain"/>
</dbReference>
<dbReference type="CDD" id="cd09631">
    <property type="entry name" value="DOMON_DOH"/>
    <property type="match status" value="1"/>
</dbReference>
<evidence type="ECO:0000256" key="8">
    <source>
        <dbReference type="ARBA" id="ARBA00023180"/>
    </source>
</evidence>
<evidence type="ECO:0000256" key="6">
    <source>
        <dbReference type="ARBA" id="ARBA00023136"/>
    </source>
</evidence>
<comment type="subcellular location">
    <subcellularLocation>
        <location evidence="1">Membrane</location>
    </subcellularLocation>
</comment>
<dbReference type="InterPro" id="IPR008977">
    <property type="entry name" value="PHM/PNGase_F_dom_sf"/>
</dbReference>